<gene>
    <name evidence="1" type="ORF">H2199_008142</name>
</gene>
<dbReference type="Proteomes" id="UP001172680">
    <property type="component" value="Unassembled WGS sequence"/>
</dbReference>
<sequence>MSLSPPSIAAYNNAAAVMGYQAQQNPQQSETPPFNRQETLHEITCQGQTVIPNIEAKIGKGFFYSSDKTWTCYRRNYFSVECSYSLNPHIANGQLYLKRGSKQGQEQIQALAMSLSAVVDGTAGKSIELVQHTPKRDKGPQLQIQKEKLAPTPPRKSQTDAHGYPVNTLHAQATMTPPYLPLQNAPEQSQADPEQHQAYSPAGASSSTYSHTFERIQFKSATANNGKRRAQQQYYHLIVELYADVRSRRESKPDWVKLAQRISAAVVVRGRSPSHYQNEGPHSASSSRGPGGPGSTSGGGNPGYGATGAPGLGARGLDSGLAGLGGSMGGGMYRGSQYSLDPSPMSSYSVSSASSVSGGAPDGLVNNDAMMDENESKAIEGFDGYQYYPSTLYEAGLPPGAKTLGPAFGEQTRVKTEYGGHVQLPPAWQVGGCGRFQGTETSRGYYPDLHTGC</sequence>
<keyword evidence="2" id="KW-1185">Reference proteome</keyword>
<organism evidence="1 2">
    <name type="scientific">Coniosporium tulheliwenetii</name>
    <dbReference type="NCBI Taxonomy" id="3383036"/>
    <lineage>
        <taxon>Eukaryota</taxon>
        <taxon>Fungi</taxon>
        <taxon>Dikarya</taxon>
        <taxon>Ascomycota</taxon>
        <taxon>Pezizomycotina</taxon>
        <taxon>Dothideomycetes</taxon>
        <taxon>Dothideomycetes incertae sedis</taxon>
        <taxon>Coniosporium</taxon>
    </lineage>
</organism>
<evidence type="ECO:0000313" key="2">
    <source>
        <dbReference type="Proteomes" id="UP001172680"/>
    </source>
</evidence>
<name>A0ACC2YKL8_9PEZI</name>
<dbReference type="EMBL" id="JAPDRP010000026">
    <property type="protein sequence ID" value="KAJ9635790.1"/>
    <property type="molecule type" value="Genomic_DNA"/>
</dbReference>
<reference evidence="1" key="1">
    <citation type="submission" date="2022-10" db="EMBL/GenBank/DDBJ databases">
        <title>Culturing micro-colonial fungi from biological soil crusts in the Mojave desert and describing Neophaeococcomyces mojavensis, and introducing the new genera and species Taxawa tesnikishii.</title>
        <authorList>
            <person name="Kurbessoian T."/>
            <person name="Stajich J.E."/>
        </authorList>
    </citation>
    <scope>NUCLEOTIDE SEQUENCE</scope>
    <source>
        <strain evidence="1">JES_115</strain>
    </source>
</reference>
<evidence type="ECO:0000313" key="1">
    <source>
        <dbReference type="EMBL" id="KAJ9635790.1"/>
    </source>
</evidence>
<proteinExistence type="predicted"/>
<comment type="caution">
    <text evidence="1">The sequence shown here is derived from an EMBL/GenBank/DDBJ whole genome shotgun (WGS) entry which is preliminary data.</text>
</comment>
<protein>
    <submittedName>
        <fullName evidence="1">Uncharacterized protein</fullName>
    </submittedName>
</protein>
<accession>A0ACC2YKL8</accession>